<sequence>MLDTEIRWKIASEGRYIRYLCFQVLTSSSGHTCNERNQTYCRRRDCQVMREVGLDGFQVSGAERGQQRVGVHFPVIHQPLRDVITDHILHIQLRH</sequence>
<gene>
    <name evidence="1" type="ORF">BaRGS_00034858</name>
</gene>
<organism evidence="1 2">
    <name type="scientific">Batillaria attramentaria</name>
    <dbReference type="NCBI Taxonomy" id="370345"/>
    <lineage>
        <taxon>Eukaryota</taxon>
        <taxon>Metazoa</taxon>
        <taxon>Spiralia</taxon>
        <taxon>Lophotrochozoa</taxon>
        <taxon>Mollusca</taxon>
        <taxon>Gastropoda</taxon>
        <taxon>Caenogastropoda</taxon>
        <taxon>Sorbeoconcha</taxon>
        <taxon>Cerithioidea</taxon>
        <taxon>Batillariidae</taxon>
        <taxon>Batillaria</taxon>
    </lineage>
</organism>
<dbReference type="EMBL" id="JACVVK020000454">
    <property type="protein sequence ID" value="KAK7473869.1"/>
    <property type="molecule type" value="Genomic_DNA"/>
</dbReference>
<keyword evidence="2" id="KW-1185">Reference proteome</keyword>
<dbReference type="AlphaFoldDB" id="A0ABD0JG31"/>
<dbReference type="Proteomes" id="UP001519460">
    <property type="component" value="Unassembled WGS sequence"/>
</dbReference>
<reference evidence="1 2" key="1">
    <citation type="journal article" date="2023" name="Sci. Data">
        <title>Genome assembly of the Korean intertidal mud-creeper Batillaria attramentaria.</title>
        <authorList>
            <person name="Patra A.K."/>
            <person name="Ho P.T."/>
            <person name="Jun S."/>
            <person name="Lee S.J."/>
            <person name="Kim Y."/>
            <person name="Won Y.J."/>
        </authorList>
    </citation>
    <scope>NUCLEOTIDE SEQUENCE [LARGE SCALE GENOMIC DNA]</scope>
    <source>
        <strain evidence="1">Wonlab-2016</strain>
    </source>
</reference>
<evidence type="ECO:0000313" key="2">
    <source>
        <dbReference type="Proteomes" id="UP001519460"/>
    </source>
</evidence>
<evidence type="ECO:0000313" key="1">
    <source>
        <dbReference type="EMBL" id="KAK7473869.1"/>
    </source>
</evidence>
<accession>A0ABD0JG31</accession>
<name>A0ABD0JG31_9CAEN</name>
<comment type="caution">
    <text evidence="1">The sequence shown here is derived from an EMBL/GenBank/DDBJ whole genome shotgun (WGS) entry which is preliminary data.</text>
</comment>
<protein>
    <submittedName>
        <fullName evidence="1">Uncharacterized protein</fullName>
    </submittedName>
</protein>
<proteinExistence type="predicted"/>